<reference evidence="1" key="2">
    <citation type="submission" date="2020-06" db="EMBL/GenBank/DDBJ databases">
        <title>Helianthus annuus Genome sequencing and assembly Release 2.</title>
        <authorList>
            <person name="Gouzy J."/>
            <person name="Langlade N."/>
            <person name="Munos S."/>
        </authorList>
    </citation>
    <scope>NUCLEOTIDE SEQUENCE</scope>
    <source>
        <tissue evidence="1">Leaves</tissue>
    </source>
</reference>
<evidence type="ECO:0000313" key="1">
    <source>
        <dbReference type="EMBL" id="KAF5821974.1"/>
    </source>
</evidence>
<keyword evidence="2" id="KW-1185">Reference proteome</keyword>
<evidence type="ECO:0000313" key="2">
    <source>
        <dbReference type="Proteomes" id="UP000215914"/>
    </source>
</evidence>
<comment type="caution">
    <text evidence="1">The sequence shown here is derived from an EMBL/GenBank/DDBJ whole genome shotgun (WGS) entry which is preliminary data.</text>
</comment>
<sequence>MAKCMQQDGSWECGYLVIRNMFNFVLEKQYDFPKKIWNDTRDVTEPEIDELVKNIMTRFFRELFNDTTKK</sequence>
<dbReference type="AlphaFoldDB" id="A0A9K3P312"/>
<dbReference type="EMBL" id="MNCJ02000316">
    <property type="protein sequence ID" value="KAF5821974.1"/>
    <property type="molecule type" value="Genomic_DNA"/>
</dbReference>
<organism evidence="1 2">
    <name type="scientific">Helianthus annuus</name>
    <name type="common">Common sunflower</name>
    <dbReference type="NCBI Taxonomy" id="4232"/>
    <lineage>
        <taxon>Eukaryota</taxon>
        <taxon>Viridiplantae</taxon>
        <taxon>Streptophyta</taxon>
        <taxon>Embryophyta</taxon>
        <taxon>Tracheophyta</taxon>
        <taxon>Spermatophyta</taxon>
        <taxon>Magnoliopsida</taxon>
        <taxon>eudicotyledons</taxon>
        <taxon>Gunneridae</taxon>
        <taxon>Pentapetalae</taxon>
        <taxon>asterids</taxon>
        <taxon>campanulids</taxon>
        <taxon>Asterales</taxon>
        <taxon>Asteraceae</taxon>
        <taxon>Asteroideae</taxon>
        <taxon>Heliantheae alliance</taxon>
        <taxon>Heliantheae</taxon>
        <taxon>Helianthus</taxon>
    </lineage>
</organism>
<reference evidence="1" key="1">
    <citation type="journal article" date="2017" name="Nature">
        <title>The sunflower genome provides insights into oil metabolism, flowering and Asterid evolution.</title>
        <authorList>
            <person name="Badouin H."/>
            <person name="Gouzy J."/>
            <person name="Grassa C.J."/>
            <person name="Murat F."/>
            <person name="Staton S.E."/>
            <person name="Cottret L."/>
            <person name="Lelandais-Briere C."/>
            <person name="Owens G.L."/>
            <person name="Carrere S."/>
            <person name="Mayjonade B."/>
            <person name="Legrand L."/>
            <person name="Gill N."/>
            <person name="Kane N.C."/>
            <person name="Bowers J.E."/>
            <person name="Hubner S."/>
            <person name="Bellec A."/>
            <person name="Berard A."/>
            <person name="Berges H."/>
            <person name="Blanchet N."/>
            <person name="Boniface M.C."/>
            <person name="Brunel D."/>
            <person name="Catrice O."/>
            <person name="Chaidir N."/>
            <person name="Claudel C."/>
            <person name="Donnadieu C."/>
            <person name="Faraut T."/>
            <person name="Fievet G."/>
            <person name="Helmstetter N."/>
            <person name="King M."/>
            <person name="Knapp S.J."/>
            <person name="Lai Z."/>
            <person name="Le Paslier M.C."/>
            <person name="Lippi Y."/>
            <person name="Lorenzon L."/>
            <person name="Mandel J.R."/>
            <person name="Marage G."/>
            <person name="Marchand G."/>
            <person name="Marquand E."/>
            <person name="Bret-Mestries E."/>
            <person name="Morien E."/>
            <person name="Nambeesan S."/>
            <person name="Nguyen T."/>
            <person name="Pegot-Espagnet P."/>
            <person name="Pouilly N."/>
            <person name="Raftis F."/>
            <person name="Sallet E."/>
            <person name="Schiex T."/>
            <person name="Thomas J."/>
            <person name="Vandecasteele C."/>
            <person name="Vares D."/>
            <person name="Vear F."/>
            <person name="Vautrin S."/>
            <person name="Crespi M."/>
            <person name="Mangin B."/>
            <person name="Burke J.M."/>
            <person name="Salse J."/>
            <person name="Munos S."/>
            <person name="Vincourt P."/>
            <person name="Rieseberg L.H."/>
            <person name="Langlade N.B."/>
        </authorList>
    </citation>
    <scope>NUCLEOTIDE SEQUENCE</scope>
    <source>
        <tissue evidence="1">Leaves</tissue>
    </source>
</reference>
<accession>A0A9K3P312</accession>
<protein>
    <recommendedName>
        <fullName evidence="3">Ulp1 protease family, C-terminal catalytic domain-containing protein</fullName>
    </recommendedName>
</protein>
<name>A0A9K3P312_HELAN</name>
<gene>
    <name evidence="1" type="ORF">HanXRQr2_Chr01g0021051</name>
</gene>
<evidence type="ECO:0008006" key="3">
    <source>
        <dbReference type="Google" id="ProtNLM"/>
    </source>
</evidence>
<proteinExistence type="predicted"/>
<dbReference type="Proteomes" id="UP000215914">
    <property type="component" value="Unassembled WGS sequence"/>
</dbReference>
<dbReference type="Gramene" id="mRNA:HanXRQr2_Chr01g0021051">
    <property type="protein sequence ID" value="mRNA:HanXRQr2_Chr01g0021051"/>
    <property type="gene ID" value="HanXRQr2_Chr01g0021051"/>
</dbReference>